<reference evidence="1" key="1">
    <citation type="submission" date="2015-04" db="EMBL/GenBank/DDBJ databases">
        <title>The genome sequence of the plant pathogenic Rhizarian Plasmodiophora brassicae reveals insights in its biotrophic life cycle and the origin of chitin synthesis.</title>
        <authorList>
            <person name="Schwelm A."/>
            <person name="Fogelqvist J."/>
            <person name="Knaust A."/>
            <person name="Julke S."/>
            <person name="Lilja T."/>
            <person name="Dhandapani V."/>
            <person name="Bonilla-Rosso G."/>
            <person name="Karlsson M."/>
            <person name="Shevchenko A."/>
            <person name="Choi S.R."/>
            <person name="Kim H.G."/>
            <person name="Park J.Y."/>
            <person name="Lim Y.P."/>
            <person name="Ludwig-Muller J."/>
            <person name="Dixelius C."/>
        </authorList>
    </citation>
    <scope>NUCLEOTIDE SEQUENCE</scope>
    <source>
        <tissue evidence="1">Potato root galls</tissue>
    </source>
</reference>
<sequence>MADLVRCGVRQRVRSTRLHNDINTNSNQYQMSLMGGSLLLLSLLYIAGSVDSSGVQPLSFVDSSGVQREFALETGTWFSTPNEAWSKKQFLNFVNECLKIKWDVKNPAESKWLKDALGEYHYDLGNFVCDWVAQTEGDGTYILTFDSAKDLFTRLMWTIEGEKDFRGNGIFPMTLLNPQEQDFAENGVSIMMASLFYRRTSVKLPIFWTPTEGESPELTNDYPQDQD</sequence>
<accession>A0A0H5QLH5</accession>
<protein>
    <submittedName>
        <fullName evidence="1">Uncharacterized protein</fullName>
    </submittedName>
</protein>
<evidence type="ECO:0000313" key="1">
    <source>
        <dbReference type="EMBL" id="CRZ02848.1"/>
    </source>
</evidence>
<dbReference type="AlphaFoldDB" id="A0A0H5QLH5"/>
<proteinExistence type="predicted"/>
<name>A0A0H5QLH5_9EUKA</name>
<organism evidence="1">
    <name type="scientific">Spongospora subterranea</name>
    <dbReference type="NCBI Taxonomy" id="70186"/>
    <lineage>
        <taxon>Eukaryota</taxon>
        <taxon>Sar</taxon>
        <taxon>Rhizaria</taxon>
        <taxon>Endomyxa</taxon>
        <taxon>Phytomyxea</taxon>
        <taxon>Plasmodiophorida</taxon>
        <taxon>Plasmodiophoridae</taxon>
        <taxon>Spongospora</taxon>
    </lineage>
</organism>
<dbReference type="EMBL" id="HACM01002406">
    <property type="protein sequence ID" value="CRZ02848.1"/>
    <property type="molecule type" value="Transcribed_RNA"/>
</dbReference>